<proteinExistence type="predicted"/>
<dbReference type="OrthoDB" id="2436956at2759"/>
<protein>
    <submittedName>
        <fullName evidence="1">2862_t:CDS:1</fullName>
    </submittedName>
</protein>
<evidence type="ECO:0000313" key="1">
    <source>
        <dbReference type="EMBL" id="CAG8770908.1"/>
    </source>
</evidence>
<comment type="caution">
    <text evidence="1">The sequence shown here is derived from an EMBL/GenBank/DDBJ whole genome shotgun (WGS) entry which is preliminary data.</text>
</comment>
<feature type="non-terminal residue" evidence="1">
    <location>
        <position position="1"/>
    </location>
</feature>
<dbReference type="AlphaFoldDB" id="A0A9N9J9Z2"/>
<gene>
    <name evidence="1" type="ORF">ALEPTO_LOCUS14140</name>
</gene>
<organism evidence="1 2">
    <name type="scientific">Ambispora leptoticha</name>
    <dbReference type="NCBI Taxonomy" id="144679"/>
    <lineage>
        <taxon>Eukaryota</taxon>
        <taxon>Fungi</taxon>
        <taxon>Fungi incertae sedis</taxon>
        <taxon>Mucoromycota</taxon>
        <taxon>Glomeromycotina</taxon>
        <taxon>Glomeromycetes</taxon>
        <taxon>Archaeosporales</taxon>
        <taxon>Ambisporaceae</taxon>
        <taxon>Ambispora</taxon>
    </lineage>
</organism>
<dbReference type="EMBL" id="CAJVPS010052338">
    <property type="protein sequence ID" value="CAG8770908.1"/>
    <property type="molecule type" value="Genomic_DNA"/>
</dbReference>
<reference evidence="1" key="1">
    <citation type="submission" date="2021-06" db="EMBL/GenBank/DDBJ databases">
        <authorList>
            <person name="Kallberg Y."/>
            <person name="Tangrot J."/>
            <person name="Rosling A."/>
        </authorList>
    </citation>
    <scope>NUCLEOTIDE SEQUENCE</scope>
    <source>
        <strain evidence="1">FL130A</strain>
    </source>
</reference>
<sequence>IHGPDFAVAIIKVILNTHISENITEIQKKYINELVNDIKNKKQESFGLFEALNDNDFQEQFLAFSQSIYAELPNYPLIHDFIKYRIWPIIVHQQHLEGMFNKYDLKTHPNMSINLQESRMQLSEPKPLEISLTQEKLSEIRLKNKRKRTIIENNSINNEESATEILQ</sequence>
<feature type="non-terminal residue" evidence="1">
    <location>
        <position position="167"/>
    </location>
</feature>
<accession>A0A9N9J9Z2</accession>
<dbReference type="Proteomes" id="UP000789508">
    <property type="component" value="Unassembled WGS sequence"/>
</dbReference>
<name>A0A9N9J9Z2_9GLOM</name>
<keyword evidence="2" id="KW-1185">Reference proteome</keyword>
<evidence type="ECO:0000313" key="2">
    <source>
        <dbReference type="Proteomes" id="UP000789508"/>
    </source>
</evidence>